<sequence>MPKAKLEKELKPGIARFTARGRASISSDTFPAQTTESKSGWVYKRVGFPVKIGDSNSIYVQMMGGYSKRKPVVHVFNKDTNQHMELDWDLRDNEDALENVAEFSFINVALERDEKGKLIRKRFLSELDAINYMDEHLHDGQEIYVSGNIEYQRYDGKISRSFNITNIGLYDGKDNEEVEEKAEMRQTYLLESTALPRDWEKTLKERNEIVVNALVPQYIGKENGKEIKKTLAFPQQFTIQTTEEKVDMMTKAIETLFKVKKGVVREIGLKNNIVHGYEKSTGKIQRSKQVMELIQLGIMTEEQIENEETIGDRSVDKVIFKMPLMNVDGEKSDFMLADKYSPEALIVVEDDEDIEENTSVFNEDDNKEEEESGVDDMFGGLFK</sequence>
<comment type="caution">
    <text evidence="2">The sequence shown here is derived from an EMBL/GenBank/DDBJ whole genome shotgun (WGS) entry which is preliminary data.</text>
</comment>
<dbReference type="EMBL" id="WJMV01000003">
    <property type="protein sequence ID" value="MRG74582.1"/>
    <property type="molecule type" value="Genomic_DNA"/>
</dbReference>
<dbReference type="Proteomes" id="UP000452188">
    <property type="component" value="Unassembled WGS sequence"/>
</dbReference>
<gene>
    <name evidence="2" type="ORF">GIX79_02185</name>
</gene>
<protein>
    <recommendedName>
        <fullName evidence="4">Phage portal protein</fullName>
    </recommendedName>
</protein>
<feature type="compositionally biased region" description="Acidic residues" evidence="1">
    <location>
        <begin position="356"/>
        <end position="374"/>
    </location>
</feature>
<accession>A0AAW9U8Q5</accession>
<proteinExistence type="predicted"/>
<feature type="region of interest" description="Disordered" evidence="1">
    <location>
        <begin position="356"/>
        <end position="383"/>
    </location>
</feature>
<organism evidence="2 3">
    <name type="scientific">Limosilactobacillus reuteri</name>
    <name type="common">Lactobacillus reuteri</name>
    <dbReference type="NCBI Taxonomy" id="1598"/>
    <lineage>
        <taxon>Bacteria</taxon>
        <taxon>Bacillati</taxon>
        <taxon>Bacillota</taxon>
        <taxon>Bacilli</taxon>
        <taxon>Lactobacillales</taxon>
        <taxon>Lactobacillaceae</taxon>
        <taxon>Limosilactobacillus</taxon>
    </lineage>
</organism>
<evidence type="ECO:0000313" key="2">
    <source>
        <dbReference type="EMBL" id="MRG74582.1"/>
    </source>
</evidence>
<dbReference type="AlphaFoldDB" id="A0AAW9U8Q5"/>
<reference evidence="2 3" key="1">
    <citation type="submission" date="2019-11" db="EMBL/GenBank/DDBJ databases">
        <title>Draft genome sequence of 12 host-associated Lactobacillus reuteri rodent strains.</title>
        <authorList>
            <person name="Zhang S."/>
            <person name="Ozcam M."/>
            <person name="Van Pijkeren J.P."/>
        </authorList>
    </citation>
    <scope>NUCLEOTIDE SEQUENCE [LARGE SCALE GENOMIC DNA]</scope>
    <source>
        <strain evidence="2 3">6799jm-1</strain>
    </source>
</reference>
<evidence type="ECO:0000313" key="3">
    <source>
        <dbReference type="Proteomes" id="UP000452188"/>
    </source>
</evidence>
<evidence type="ECO:0000256" key="1">
    <source>
        <dbReference type="SAM" id="MobiDB-lite"/>
    </source>
</evidence>
<name>A0AAW9U8Q5_LIMRT</name>
<evidence type="ECO:0008006" key="4">
    <source>
        <dbReference type="Google" id="ProtNLM"/>
    </source>
</evidence>
<dbReference type="RefSeq" id="WP_019253537.1">
    <property type="nucleotide sequence ID" value="NZ_JANKBD010000004.1"/>
</dbReference>